<dbReference type="Proteomes" id="UP000178817">
    <property type="component" value="Unassembled WGS sequence"/>
</dbReference>
<gene>
    <name evidence="2" type="ORF">A3B07_02605</name>
</gene>
<comment type="caution">
    <text evidence="2">The sequence shown here is derived from an EMBL/GenBank/DDBJ whole genome shotgun (WGS) entry which is preliminary data.</text>
</comment>
<name>A0A1G2SBT2_9BACT</name>
<dbReference type="InterPro" id="IPR050194">
    <property type="entry name" value="Glycosyltransferase_grp1"/>
</dbReference>
<dbReference type="GO" id="GO:0016757">
    <property type="term" value="F:glycosyltransferase activity"/>
    <property type="evidence" value="ECO:0007669"/>
    <property type="project" value="InterPro"/>
</dbReference>
<dbReference type="STRING" id="1802726.A3B07_02605"/>
<proteinExistence type="predicted"/>
<dbReference type="InterPro" id="IPR001296">
    <property type="entry name" value="Glyco_trans_1"/>
</dbReference>
<dbReference type="SUPFAM" id="SSF53756">
    <property type="entry name" value="UDP-Glycosyltransferase/glycogen phosphorylase"/>
    <property type="match status" value="1"/>
</dbReference>
<organism evidence="2 3">
    <name type="scientific">Candidatus Yonathbacteria bacterium RIFCSPLOWO2_01_FULL_43_27</name>
    <dbReference type="NCBI Taxonomy" id="1802726"/>
    <lineage>
        <taxon>Bacteria</taxon>
        <taxon>Candidatus Yonathiibacteriota</taxon>
    </lineage>
</organism>
<reference evidence="2 3" key="1">
    <citation type="journal article" date="2016" name="Nat. Commun.">
        <title>Thousands of microbial genomes shed light on interconnected biogeochemical processes in an aquifer system.</title>
        <authorList>
            <person name="Anantharaman K."/>
            <person name="Brown C.T."/>
            <person name="Hug L.A."/>
            <person name="Sharon I."/>
            <person name="Castelle C.J."/>
            <person name="Probst A.J."/>
            <person name="Thomas B.C."/>
            <person name="Singh A."/>
            <person name="Wilkins M.J."/>
            <person name="Karaoz U."/>
            <person name="Brodie E.L."/>
            <person name="Williams K.H."/>
            <person name="Hubbard S.S."/>
            <person name="Banfield J.F."/>
        </authorList>
    </citation>
    <scope>NUCLEOTIDE SEQUENCE [LARGE SCALE GENOMIC DNA]</scope>
</reference>
<dbReference type="Pfam" id="PF00534">
    <property type="entry name" value="Glycos_transf_1"/>
    <property type="match status" value="1"/>
</dbReference>
<dbReference type="Gene3D" id="3.40.50.2000">
    <property type="entry name" value="Glycogen Phosphorylase B"/>
    <property type="match status" value="2"/>
</dbReference>
<sequence length="307" mass="35255">MQKEKRIKILIITQKVDNKDPVLGFFHRWTEEFAKHAEYVTVIALGVGEYQLPKNVRVFSLGKERGVSRLGYIFNFYRFIWRERKNYDTVFVHMNPEYVVFGGICWRLWGKRVALWYTHKSVDLKLRAASLLTHTILTASKESFRHQSKKVHIVGHGIDTDFFSPNDNIKRESFLLSVGRLSPIKRHDLVIEIAAREGILLHIAGEGDERENLESLARRVGVNVVFLGALSHVQLRDEYRRAARFIHRSETGSLDKVVLEAAACGCPVDTTDPALVGLPLSPSYVREHHGLSSLIPRIFSFYETTRQ</sequence>
<protein>
    <recommendedName>
        <fullName evidence="1">Glycosyl transferase family 1 domain-containing protein</fullName>
    </recommendedName>
</protein>
<dbReference type="PANTHER" id="PTHR45947">
    <property type="entry name" value="SULFOQUINOVOSYL TRANSFERASE SQD2"/>
    <property type="match status" value="1"/>
</dbReference>
<feature type="domain" description="Glycosyl transferase family 1" evidence="1">
    <location>
        <begin position="167"/>
        <end position="272"/>
    </location>
</feature>
<evidence type="ECO:0000313" key="3">
    <source>
        <dbReference type="Proteomes" id="UP000178817"/>
    </source>
</evidence>
<evidence type="ECO:0000259" key="1">
    <source>
        <dbReference type="Pfam" id="PF00534"/>
    </source>
</evidence>
<evidence type="ECO:0000313" key="2">
    <source>
        <dbReference type="EMBL" id="OHA82490.1"/>
    </source>
</evidence>
<dbReference type="AlphaFoldDB" id="A0A1G2SBT2"/>
<accession>A0A1G2SBT2</accession>
<dbReference type="PANTHER" id="PTHR45947:SF3">
    <property type="entry name" value="SULFOQUINOVOSYL TRANSFERASE SQD2"/>
    <property type="match status" value="1"/>
</dbReference>
<dbReference type="EMBL" id="MHUV01000006">
    <property type="protein sequence ID" value="OHA82490.1"/>
    <property type="molecule type" value="Genomic_DNA"/>
</dbReference>